<name>A0A9D1LT93_9FIRM</name>
<evidence type="ECO:0000256" key="1">
    <source>
        <dbReference type="SAM" id="Phobius"/>
    </source>
</evidence>
<keyword evidence="1" id="KW-0812">Transmembrane</keyword>
<dbReference type="AlphaFoldDB" id="A0A9D1LT93"/>
<protein>
    <submittedName>
        <fullName evidence="2">Zinc metallopeptidase</fullName>
    </submittedName>
</protein>
<dbReference type="Pfam" id="PF04298">
    <property type="entry name" value="Zn_peptidase_2"/>
    <property type="match status" value="1"/>
</dbReference>
<evidence type="ECO:0000313" key="3">
    <source>
        <dbReference type="Proteomes" id="UP000824123"/>
    </source>
</evidence>
<evidence type="ECO:0000313" key="2">
    <source>
        <dbReference type="EMBL" id="HIU47673.1"/>
    </source>
</evidence>
<reference evidence="2" key="1">
    <citation type="submission" date="2020-10" db="EMBL/GenBank/DDBJ databases">
        <authorList>
            <person name="Gilroy R."/>
        </authorList>
    </citation>
    <scope>NUCLEOTIDE SEQUENCE</scope>
    <source>
        <strain evidence="2">ChiSxjej2B14-8506</strain>
    </source>
</reference>
<dbReference type="Proteomes" id="UP000824123">
    <property type="component" value="Unassembled WGS sequence"/>
</dbReference>
<keyword evidence="1" id="KW-0472">Membrane</keyword>
<gene>
    <name evidence="2" type="ORF">IAC59_10530</name>
</gene>
<feature type="transmembrane region" description="Helical" evidence="1">
    <location>
        <begin position="6"/>
        <end position="24"/>
    </location>
</feature>
<keyword evidence="1" id="KW-1133">Transmembrane helix</keyword>
<dbReference type="EMBL" id="DVNK01000063">
    <property type="protein sequence ID" value="HIU47673.1"/>
    <property type="molecule type" value="Genomic_DNA"/>
</dbReference>
<feature type="transmembrane region" description="Helical" evidence="1">
    <location>
        <begin position="122"/>
        <end position="146"/>
    </location>
</feature>
<dbReference type="PANTHER" id="PTHR36434">
    <property type="entry name" value="MEMBRANE PROTEASE YUGP-RELATED"/>
    <property type="match status" value="1"/>
</dbReference>
<dbReference type="InterPro" id="IPR007395">
    <property type="entry name" value="Zn_peptidase_2"/>
</dbReference>
<feature type="transmembrane region" description="Helical" evidence="1">
    <location>
        <begin position="199"/>
        <end position="223"/>
    </location>
</feature>
<sequence length="231" mass="25214">MFFPFFYDPTILIVLPGLLLALWAQFRVNSTFSKYSEVGTHRGYTAEQAARILLDENNLQSVRIERVSGHLSDHYDPRDKVLRLSDSVMNSTSVAALGVAAHEAGHAVQDANGYKPLVLRSAMAPVVSIGSNLAIPLFILGLIFAWEPLVNLGIILFSLIVVFSLITLPVEFDASRRALATLEGNSLLDSDELTGARRVLNAAALTYVAAALQSILNLLRLLILSGGRRRD</sequence>
<accession>A0A9D1LT93</accession>
<proteinExistence type="predicted"/>
<organism evidence="2 3">
    <name type="scientific">Candidatus Fimadaptatus faecigallinarum</name>
    <dbReference type="NCBI Taxonomy" id="2840814"/>
    <lineage>
        <taxon>Bacteria</taxon>
        <taxon>Bacillati</taxon>
        <taxon>Bacillota</taxon>
        <taxon>Clostridia</taxon>
        <taxon>Eubacteriales</taxon>
        <taxon>Candidatus Fimadaptatus</taxon>
    </lineage>
</organism>
<comment type="caution">
    <text evidence="2">The sequence shown here is derived from an EMBL/GenBank/DDBJ whole genome shotgun (WGS) entry which is preliminary data.</text>
</comment>
<reference evidence="2" key="2">
    <citation type="journal article" date="2021" name="PeerJ">
        <title>Extensive microbial diversity within the chicken gut microbiome revealed by metagenomics and culture.</title>
        <authorList>
            <person name="Gilroy R."/>
            <person name="Ravi A."/>
            <person name="Getino M."/>
            <person name="Pursley I."/>
            <person name="Horton D.L."/>
            <person name="Alikhan N.F."/>
            <person name="Baker D."/>
            <person name="Gharbi K."/>
            <person name="Hall N."/>
            <person name="Watson M."/>
            <person name="Adriaenssens E.M."/>
            <person name="Foster-Nyarko E."/>
            <person name="Jarju S."/>
            <person name="Secka A."/>
            <person name="Antonio M."/>
            <person name="Oren A."/>
            <person name="Chaudhuri R.R."/>
            <person name="La Ragione R."/>
            <person name="Hildebrand F."/>
            <person name="Pallen M.J."/>
        </authorList>
    </citation>
    <scope>NUCLEOTIDE SEQUENCE</scope>
    <source>
        <strain evidence="2">ChiSxjej2B14-8506</strain>
    </source>
</reference>
<dbReference type="PANTHER" id="PTHR36434:SF1">
    <property type="entry name" value="MEMBRANE PROTEASE YUGP-RELATED"/>
    <property type="match status" value="1"/>
</dbReference>
<feature type="transmembrane region" description="Helical" evidence="1">
    <location>
        <begin position="152"/>
        <end position="170"/>
    </location>
</feature>